<accession>A0AAE1E6G7</accession>
<gene>
    <name evidence="1" type="ORF">RRG08_019619</name>
</gene>
<dbReference type="Proteomes" id="UP001283361">
    <property type="component" value="Unassembled WGS sequence"/>
</dbReference>
<protein>
    <submittedName>
        <fullName evidence="1">Uncharacterized protein</fullName>
    </submittedName>
</protein>
<comment type="caution">
    <text evidence="1">The sequence shown here is derived from an EMBL/GenBank/DDBJ whole genome shotgun (WGS) entry which is preliminary data.</text>
</comment>
<proteinExistence type="predicted"/>
<name>A0AAE1E6G7_9GAST</name>
<dbReference type="AlphaFoldDB" id="A0AAE1E6G7"/>
<reference evidence="1" key="1">
    <citation type="journal article" date="2023" name="G3 (Bethesda)">
        <title>A reference genome for the long-term kleptoplast-retaining sea slug Elysia crispata morphotype clarki.</title>
        <authorList>
            <person name="Eastman K.E."/>
            <person name="Pendleton A.L."/>
            <person name="Shaikh M.A."/>
            <person name="Suttiyut T."/>
            <person name="Ogas R."/>
            <person name="Tomko P."/>
            <person name="Gavelis G."/>
            <person name="Widhalm J.R."/>
            <person name="Wisecaver J.H."/>
        </authorList>
    </citation>
    <scope>NUCLEOTIDE SEQUENCE</scope>
    <source>
        <strain evidence="1">ECLA1</strain>
    </source>
</reference>
<sequence>MMIDTDMTFRQAVLSDSSNHRLPPVHHDVDPDMTCRQAVLSDSSFSNHGSPPVHHDVDPDMTCRQAVLNVFTSSTKQANTLPQTSNHKLQIIVLRAMNGSIDECERKKEKNGFSAEE</sequence>
<evidence type="ECO:0000313" key="1">
    <source>
        <dbReference type="EMBL" id="KAK3795345.1"/>
    </source>
</evidence>
<dbReference type="EMBL" id="JAWDGP010001071">
    <property type="protein sequence ID" value="KAK3795345.1"/>
    <property type="molecule type" value="Genomic_DNA"/>
</dbReference>
<evidence type="ECO:0000313" key="2">
    <source>
        <dbReference type="Proteomes" id="UP001283361"/>
    </source>
</evidence>
<keyword evidence="2" id="KW-1185">Reference proteome</keyword>
<organism evidence="1 2">
    <name type="scientific">Elysia crispata</name>
    <name type="common">lettuce slug</name>
    <dbReference type="NCBI Taxonomy" id="231223"/>
    <lineage>
        <taxon>Eukaryota</taxon>
        <taxon>Metazoa</taxon>
        <taxon>Spiralia</taxon>
        <taxon>Lophotrochozoa</taxon>
        <taxon>Mollusca</taxon>
        <taxon>Gastropoda</taxon>
        <taxon>Heterobranchia</taxon>
        <taxon>Euthyneura</taxon>
        <taxon>Panpulmonata</taxon>
        <taxon>Sacoglossa</taxon>
        <taxon>Placobranchoidea</taxon>
        <taxon>Plakobranchidae</taxon>
        <taxon>Elysia</taxon>
    </lineage>
</organism>